<dbReference type="OrthoDB" id="9810365at2"/>
<evidence type="ECO:0000256" key="4">
    <source>
        <dbReference type="ARBA" id="ARBA00022741"/>
    </source>
</evidence>
<evidence type="ECO:0000256" key="7">
    <source>
        <dbReference type="ARBA" id="ARBA00023146"/>
    </source>
</evidence>
<dbReference type="Pfam" id="PF00133">
    <property type="entry name" value="tRNA-synt_1"/>
    <property type="match status" value="1"/>
</dbReference>
<evidence type="ECO:0000259" key="11">
    <source>
        <dbReference type="Pfam" id="PF00133"/>
    </source>
</evidence>
<comment type="caution">
    <text evidence="15">The sequence shown here is derived from an EMBL/GenBank/DDBJ whole genome shotgun (WGS) entry which is preliminary data.</text>
</comment>
<feature type="short sequence motif" description="'KMSKS' region" evidence="9">
    <location>
        <begin position="584"/>
        <end position="588"/>
    </location>
</feature>
<keyword evidence="3 9" id="KW-0436">Ligase</keyword>
<dbReference type="NCBIfam" id="TIGR00396">
    <property type="entry name" value="leuS_bact"/>
    <property type="match status" value="1"/>
</dbReference>
<reference evidence="15 16" key="1">
    <citation type="submission" date="2016-09" db="EMBL/GenBank/DDBJ databases">
        <title>Draft genome sequence for the type strain of Desulfuribacillus alkaliarsenatis AHT28, an obligately anaerobic, sulfidogenic bacterium isolated from Russian soda lake sediments.</title>
        <authorList>
            <person name="Abin C.A."/>
            <person name="Hollibaugh J.T."/>
        </authorList>
    </citation>
    <scope>NUCLEOTIDE SEQUENCE [LARGE SCALE GENOMIC DNA]</scope>
    <source>
        <strain evidence="15 16">AHT28</strain>
    </source>
</reference>
<evidence type="ECO:0000259" key="14">
    <source>
        <dbReference type="Pfam" id="PF13603"/>
    </source>
</evidence>
<evidence type="ECO:0000256" key="5">
    <source>
        <dbReference type="ARBA" id="ARBA00022840"/>
    </source>
</evidence>
<comment type="similarity">
    <text evidence="1 9 10">Belongs to the class-I aminoacyl-tRNA synthetase family.</text>
</comment>
<dbReference type="CDD" id="cd07958">
    <property type="entry name" value="Anticodon_Ia_Leu_BEm"/>
    <property type="match status" value="1"/>
</dbReference>
<dbReference type="HAMAP" id="MF_00049_B">
    <property type="entry name" value="Leu_tRNA_synth_B"/>
    <property type="match status" value="1"/>
</dbReference>
<dbReference type="InterPro" id="IPR009080">
    <property type="entry name" value="tRNAsynth_Ia_anticodon-bd"/>
</dbReference>
<accession>A0A1E5G0I0</accession>
<dbReference type="FunFam" id="3.40.50.620:FF:000003">
    <property type="entry name" value="Leucine--tRNA ligase"/>
    <property type="match status" value="1"/>
</dbReference>
<dbReference type="InterPro" id="IPR009008">
    <property type="entry name" value="Val/Leu/Ile-tRNA-synth_edit"/>
</dbReference>
<dbReference type="FunFam" id="3.10.20.590:FF:000001">
    <property type="entry name" value="Leucine--tRNA ligase"/>
    <property type="match status" value="1"/>
</dbReference>
<evidence type="ECO:0000259" key="13">
    <source>
        <dbReference type="Pfam" id="PF09334"/>
    </source>
</evidence>
<dbReference type="GO" id="GO:0006429">
    <property type="term" value="P:leucyl-tRNA aminoacylation"/>
    <property type="evidence" value="ECO:0007669"/>
    <property type="project" value="UniProtKB-UniRule"/>
</dbReference>
<name>A0A1E5G0I0_9FIRM</name>
<organism evidence="15 16">
    <name type="scientific">Desulfuribacillus alkaliarsenatis</name>
    <dbReference type="NCBI Taxonomy" id="766136"/>
    <lineage>
        <taxon>Bacteria</taxon>
        <taxon>Bacillati</taxon>
        <taxon>Bacillota</taxon>
        <taxon>Desulfuribacillia</taxon>
        <taxon>Desulfuribacillales</taxon>
        <taxon>Desulfuribacillaceae</taxon>
        <taxon>Desulfuribacillus</taxon>
    </lineage>
</organism>
<dbReference type="GO" id="GO:0005829">
    <property type="term" value="C:cytosol"/>
    <property type="evidence" value="ECO:0007669"/>
    <property type="project" value="TreeGrafter"/>
</dbReference>
<evidence type="ECO:0000313" key="15">
    <source>
        <dbReference type="EMBL" id="OEF96253.1"/>
    </source>
</evidence>
<comment type="subcellular location">
    <subcellularLocation>
        <location evidence="9">Cytoplasm</location>
    </subcellularLocation>
</comment>
<dbReference type="Proteomes" id="UP000094296">
    <property type="component" value="Unassembled WGS sequence"/>
</dbReference>
<dbReference type="InterPro" id="IPR013155">
    <property type="entry name" value="M/V/L/I-tRNA-synth_anticd-bd"/>
</dbReference>
<dbReference type="PROSITE" id="PS00178">
    <property type="entry name" value="AA_TRNA_LIGASE_I"/>
    <property type="match status" value="1"/>
</dbReference>
<dbReference type="GO" id="GO:0004823">
    <property type="term" value="F:leucine-tRNA ligase activity"/>
    <property type="evidence" value="ECO:0007669"/>
    <property type="project" value="UniProtKB-UniRule"/>
</dbReference>
<dbReference type="EC" id="6.1.1.4" evidence="9"/>
<dbReference type="SUPFAM" id="SSF47323">
    <property type="entry name" value="Anticodon-binding domain of a subclass of class I aminoacyl-tRNA synthetases"/>
    <property type="match status" value="1"/>
</dbReference>
<feature type="binding site" evidence="9">
    <location>
        <position position="587"/>
    </location>
    <ligand>
        <name>ATP</name>
        <dbReference type="ChEBI" id="CHEBI:30616"/>
    </ligand>
</feature>
<keyword evidence="5 9" id="KW-0067">ATP-binding</keyword>
<dbReference type="InterPro" id="IPR025709">
    <property type="entry name" value="Leu_tRNA-synth_edit"/>
</dbReference>
<keyword evidence="7 9" id="KW-0030">Aminoacyl-tRNA synthetase</keyword>
<evidence type="ECO:0000256" key="2">
    <source>
        <dbReference type="ARBA" id="ARBA00022490"/>
    </source>
</evidence>
<evidence type="ECO:0000256" key="8">
    <source>
        <dbReference type="ARBA" id="ARBA00047469"/>
    </source>
</evidence>
<evidence type="ECO:0000256" key="6">
    <source>
        <dbReference type="ARBA" id="ARBA00022917"/>
    </source>
</evidence>
<proteinExistence type="inferred from homology"/>
<sequence length="822" mass="94109">MQYNPAEVETKWQKQWEDKDMFKTEDITDKPNFYCLEQFPYPSGKLHMGHMRVYSIGDVIARFKRMKGYNVLHPMGWDAFGMPAENAAIKNNLHPAKWTFDNIDYMRSQQKKLGVSYDWSREVTTCAPDYYKFTQWLFLHFYDQGLAYRKKAAVNWCPDCVTVLANEQVENGGCWRCGTEVVKKELEQWFFKITDYAEKLLQDLDTLDGWPEKVKTMQRNWIGKSEGAEIVFGLPTINEQVSVFTTRPDTLFGVTYMVLAPEHPYVQQLVAGTDKEQEIFEFVESIRKKSEIERTSVDSEKIGIFTGQYAVHPITKEQVPIWVANYVLMEYGTGAVMGVPGHDERDFLFAKKYNLPIVQVIAPYNPEEANYDEQQQLVDAYVGEGTLINSGDFNGQKNTQAIREIASYLEKQNLGKATISYRLRDWLVSRQRYWGAPIPIVYCDECGIVPVPNEKLPVLLPDDVNLSQGSKSPLATSDSYLNTTCPTCGKAAKRETDTMDTFICSSWYYLRYTDPKNKELPFASDKANNWLPVNEYIGGIEHAVLHLLYSRFFTKVLYDSGLVNFKEPFNSLLTQGMVIKEGAKMSKSKGNVVSPDEIISKYGADTGRLFILFAAPPDRDLDWNDQGVEGCHRFLNRVWRIVTENKELFNEDLEYNLDCKDSKELHRTIHATIKKVTEDTGVRYNFNTAISSIMELVNKINQYPESANKAVFKEAIRNLVVMLAPFAPHITEELWEMIGQKESVHLVVWPEYDETALVLDEVEIVAQINGKVKTKLVVATSSTKEEIEQLAFADEKIKELIEGKQVRKVIVVPGKLINIVVS</sequence>
<dbReference type="Gene3D" id="3.10.20.590">
    <property type="match status" value="1"/>
</dbReference>
<feature type="domain" description="Aminoacyl-tRNA synthetase class Ia" evidence="11">
    <location>
        <begin position="423"/>
        <end position="623"/>
    </location>
</feature>
<evidence type="ECO:0000256" key="1">
    <source>
        <dbReference type="ARBA" id="ARBA00005594"/>
    </source>
</evidence>
<dbReference type="InterPro" id="IPR001412">
    <property type="entry name" value="aa-tRNA-synth_I_CS"/>
</dbReference>
<evidence type="ECO:0000256" key="9">
    <source>
        <dbReference type="HAMAP-Rule" id="MF_00049"/>
    </source>
</evidence>
<dbReference type="FunFam" id="3.40.50.620:FF:000056">
    <property type="entry name" value="Leucine--tRNA ligase"/>
    <property type="match status" value="1"/>
</dbReference>
<dbReference type="PANTHER" id="PTHR43740">
    <property type="entry name" value="LEUCYL-TRNA SYNTHETASE"/>
    <property type="match status" value="1"/>
</dbReference>
<dbReference type="InterPro" id="IPR014729">
    <property type="entry name" value="Rossmann-like_a/b/a_fold"/>
</dbReference>
<dbReference type="CDD" id="cd00812">
    <property type="entry name" value="LeuRS_core"/>
    <property type="match status" value="1"/>
</dbReference>
<evidence type="ECO:0000256" key="10">
    <source>
        <dbReference type="RuleBase" id="RU363035"/>
    </source>
</evidence>
<dbReference type="Gene3D" id="3.40.50.620">
    <property type="entry name" value="HUPs"/>
    <property type="match status" value="2"/>
</dbReference>
<dbReference type="Gene3D" id="1.10.730.10">
    <property type="entry name" value="Isoleucyl-tRNA Synthetase, Domain 1"/>
    <property type="match status" value="1"/>
</dbReference>
<keyword evidence="2 9" id="KW-0963">Cytoplasm</keyword>
<protein>
    <recommendedName>
        <fullName evidence="9">Leucine--tRNA ligase</fullName>
        <ecNumber evidence="9">6.1.1.4</ecNumber>
    </recommendedName>
    <alternativeName>
        <fullName evidence="9">Leucyl-tRNA synthetase</fullName>
        <shortName evidence="9">LeuRS</shortName>
    </alternativeName>
</protein>
<feature type="domain" description="Leucyl-tRNA synthetase editing" evidence="14">
    <location>
        <begin position="219"/>
        <end position="410"/>
    </location>
</feature>
<dbReference type="EMBL" id="MIJE01000032">
    <property type="protein sequence ID" value="OEF96253.1"/>
    <property type="molecule type" value="Genomic_DNA"/>
</dbReference>
<dbReference type="PANTHER" id="PTHR43740:SF2">
    <property type="entry name" value="LEUCINE--TRNA LIGASE, MITOCHONDRIAL"/>
    <property type="match status" value="1"/>
</dbReference>
<feature type="domain" description="Methionyl/Valyl/Leucyl/Isoleucyl-tRNA synthetase anticodon-binding" evidence="12">
    <location>
        <begin position="664"/>
        <end position="785"/>
    </location>
</feature>
<dbReference type="Pfam" id="PF13603">
    <property type="entry name" value="tRNA-synt_1_2"/>
    <property type="match status" value="1"/>
</dbReference>
<dbReference type="SUPFAM" id="SSF50677">
    <property type="entry name" value="ValRS/IleRS/LeuRS editing domain"/>
    <property type="match status" value="1"/>
</dbReference>
<dbReference type="GO" id="GO:0002161">
    <property type="term" value="F:aminoacyl-tRNA deacylase activity"/>
    <property type="evidence" value="ECO:0007669"/>
    <property type="project" value="InterPro"/>
</dbReference>
<feature type="short sequence motif" description="'HIGH' region" evidence="9">
    <location>
        <begin position="40"/>
        <end position="50"/>
    </location>
</feature>
<dbReference type="SUPFAM" id="SSF52374">
    <property type="entry name" value="Nucleotidylyl transferase"/>
    <property type="match status" value="1"/>
</dbReference>
<evidence type="ECO:0000256" key="3">
    <source>
        <dbReference type="ARBA" id="ARBA00022598"/>
    </source>
</evidence>
<dbReference type="STRING" id="766136.BHF68_08810"/>
<dbReference type="RefSeq" id="WP_069643759.1">
    <property type="nucleotide sequence ID" value="NZ_MIJE01000032.1"/>
</dbReference>
<gene>
    <name evidence="9" type="primary">leuS</name>
    <name evidence="15" type="ORF">BHF68_08810</name>
</gene>
<feature type="domain" description="Methionyl/Leucyl tRNA synthetase" evidence="13">
    <location>
        <begin position="39"/>
        <end position="180"/>
    </location>
</feature>
<dbReference type="InterPro" id="IPR002300">
    <property type="entry name" value="aa-tRNA-synth_Ia"/>
</dbReference>
<dbReference type="Pfam" id="PF08264">
    <property type="entry name" value="Anticodon_1"/>
    <property type="match status" value="1"/>
</dbReference>
<evidence type="ECO:0000313" key="16">
    <source>
        <dbReference type="Proteomes" id="UP000094296"/>
    </source>
</evidence>
<comment type="catalytic activity">
    <reaction evidence="8 9">
        <text>tRNA(Leu) + L-leucine + ATP = L-leucyl-tRNA(Leu) + AMP + diphosphate</text>
        <dbReference type="Rhea" id="RHEA:11688"/>
        <dbReference type="Rhea" id="RHEA-COMP:9613"/>
        <dbReference type="Rhea" id="RHEA-COMP:9622"/>
        <dbReference type="ChEBI" id="CHEBI:30616"/>
        <dbReference type="ChEBI" id="CHEBI:33019"/>
        <dbReference type="ChEBI" id="CHEBI:57427"/>
        <dbReference type="ChEBI" id="CHEBI:78442"/>
        <dbReference type="ChEBI" id="CHEBI:78494"/>
        <dbReference type="ChEBI" id="CHEBI:456215"/>
        <dbReference type="EC" id="6.1.1.4"/>
    </reaction>
</comment>
<dbReference type="GO" id="GO:0005524">
    <property type="term" value="F:ATP binding"/>
    <property type="evidence" value="ECO:0007669"/>
    <property type="project" value="UniProtKB-UniRule"/>
</dbReference>
<keyword evidence="4 9" id="KW-0547">Nucleotide-binding</keyword>
<dbReference type="InterPro" id="IPR002302">
    <property type="entry name" value="Leu-tRNA-ligase"/>
</dbReference>
<evidence type="ECO:0000259" key="12">
    <source>
        <dbReference type="Pfam" id="PF08264"/>
    </source>
</evidence>
<dbReference type="AlphaFoldDB" id="A0A1E5G0I0"/>
<dbReference type="Pfam" id="PF09334">
    <property type="entry name" value="tRNA-synt_1g"/>
    <property type="match status" value="1"/>
</dbReference>
<keyword evidence="6 9" id="KW-0648">Protein biosynthesis</keyword>
<dbReference type="PRINTS" id="PR00985">
    <property type="entry name" value="TRNASYNTHLEU"/>
</dbReference>
<dbReference type="FunFam" id="1.10.730.10:FF:000011">
    <property type="entry name" value="Leucine--tRNA ligase chloroplastic/mitochondrial"/>
    <property type="match status" value="1"/>
</dbReference>
<dbReference type="InterPro" id="IPR015413">
    <property type="entry name" value="Methionyl/Leucyl_tRNA_Synth"/>
</dbReference>
<keyword evidence="16" id="KW-1185">Reference proteome</keyword>